<dbReference type="Pfam" id="PF18962">
    <property type="entry name" value="Por_Secre_tail"/>
    <property type="match status" value="1"/>
</dbReference>
<dbReference type="SUPFAM" id="SSF63737">
    <property type="entry name" value="Leukotriene A4 hydrolase N-terminal domain"/>
    <property type="match status" value="1"/>
</dbReference>
<keyword evidence="11" id="KW-0862">Zinc</keyword>
<evidence type="ECO:0000256" key="8">
    <source>
        <dbReference type="ARBA" id="ARBA00022723"/>
    </source>
</evidence>
<dbReference type="InterPro" id="IPR045357">
    <property type="entry name" value="Aminopeptidase_N-like_N"/>
</dbReference>
<dbReference type="RefSeq" id="WP_129434729.1">
    <property type="nucleotide sequence ID" value="NZ_SBKO01000001.1"/>
</dbReference>
<dbReference type="Proteomes" id="UP000290283">
    <property type="component" value="Unassembled WGS sequence"/>
</dbReference>
<evidence type="ECO:0000259" key="15">
    <source>
        <dbReference type="Pfam" id="PF18962"/>
    </source>
</evidence>
<dbReference type="EMBL" id="SBKO01000001">
    <property type="protein sequence ID" value="RXR21144.1"/>
    <property type="molecule type" value="Genomic_DNA"/>
</dbReference>
<dbReference type="GO" id="GO:0016285">
    <property type="term" value="F:alanyl aminopeptidase activity"/>
    <property type="evidence" value="ECO:0007669"/>
    <property type="project" value="UniProtKB-EC"/>
</dbReference>
<comment type="caution">
    <text evidence="16">The sequence shown here is derived from an EMBL/GenBank/DDBJ whole genome shotgun (WGS) entry which is preliminary data.</text>
</comment>
<evidence type="ECO:0000256" key="1">
    <source>
        <dbReference type="ARBA" id="ARBA00000098"/>
    </source>
</evidence>
<gene>
    <name evidence="16" type="ORF">EQG63_04180</name>
</gene>
<feature type="domain" description="Secretion system C-terminal sorting" evidence="15">
    <location>
        <begin position="580"/>
        <end position="646"/>
    </location>
</feature>
<dbReference type="CDD" id="cd09603">
    <property type="entry name" value="M1_APN_like"/>
    <property type="match status" value="1"/>
</dbReference>
<comment type="catalytic activity">
    <reaction evidence="1">
        <text>Release of an N-terminal amino acid, Xaa-|-Yaa- from a peptide, amide or arylamide. Xaa is preferably Ala, but may be most amino acids including Pro (slow action). When a terminal hydrophobic residue is followed by a prolyl residue, the two may be released as an intact Xaa-Pro dipeptide.</text>
        <dbReference type="EC" id="3.4.11.2"/>
    </reaction>
</comment>
<dbReference type="GO" id="GO:0005737">
    <property type="term" value="C:cytoplasm"/>
    <property type="evidence" value="ECO:0007669"/>
    <property type="project" value="TreeGrafter"/>
</dbReference>
<dbReference type="NCBIfam" id="TIGR04183">
    <property type="entry name" value="Por_Secre_tail"/>
    <property type="match status" value="1"/>
</dbReference>
<protein>
    <recommendedName>
        <fullName evidence="5">Aminopeptidase N</fullName>
        <ecNumber evidence="4">3.4.11.2</ecNumber>
    </recommendedName>
</protein>
<evidence type="ECO:0000256" key="2">
    <source>
        <dbReference type="ARBA" id="ARBA00001947"/>
    </source>
</evidence>
<dbReference type="GO" id="GO:0005615">
    <property type="term" value="C:extracellular space"/>
    <property type="evidence" value="ECO:0007669"/>
    <property type="project" value="TreeGrafter"/>
</dbReference>
<feature type="domain" description="Aminopeptidase N-like N-terminal" evidence="14">
    <location>
        <begin position="50"/>
        <end position="226"/>
    </location>
</feature>
<keyword evidence="8" id="KW-0479">Metal-binding</keyword>
<dbReference type="AlphaFoldDB" id="A0A4Q1K7B2"/>
<keyword evidence="7" id="KW-0645">Protease</keyword>
<dbReference type="PRINTS" id="PR00756">
    <property type="entry name" value="ALADIPTASE"/>
</dbReference>
<dbReference type="OrthoDB" id="100605at2"/>
<dbReference type="GO" id="GO:0043171">
    <property type="term" value="P:peptide catabolic process"/>
    <property type="evidence" value="ECO:0007669"/>
    <property type="project" value="TreeGrafter"/>
</dbReference>
<dbReference type="InterPro" id="IPR027268">
    <property type="entry name" value="Peptidase_M4/M1_CTD_sf"/>
</dbReference>
<evidence type="ECO:0000256" key="7">
    <source>
        <dbReference type="ARBA" id="ARBA00022670"/>
    </source>
</evidence>
<evidence type="ECO:0000259" key="14">
    <source>
        <dbReference type="Pfam" id="PF17900"/>
    </source>
</evidence>
<evidence type="ECO:0000256" key="12">
    <source>
        <dbReference type="ARBA" id="ARBA00023049"/>
    </source>
</evidence>
<evidence type="ECO:0000256" key="10">
    <source>
        <dbReference type="ARBA" id="ARBA00022801"/>
    </source>
</evidence>
<dbReference type="GO" id="GO:0006508">
    <property type="term" value="P:proteolysis"/>
    <property type="evidence" value="ECO:0007669"/>
    <property type="project" value="UniProtKB-KW"/>
</dbReference>
<evidence type="ECO:0000256" key="3">
    <source>
        <dbReference type="ARBA" id="ARBA00010136"/>
    </source>
</evidence>
<dbReference type="InterPro" id="IPR014782">
    <property type="entry name" value="Peptidase_M1_dom"/>
</dbReference>
<dbReference type="InterPro" id="IPR042097">
    <property type="entry name" value="Aminopeptidase_N-like_N_sf"/>
</dbReference>
<evidence type="ECO:0000256" key="6">
    <source>
        <dbReference type="ARBA" id="ARBA00022438"/>
    </source>
</evidence>
<name>A0A4Q1K7B2_9FLAO</name>
<keyword evidence="9" id="KW-0732">Signal</keyword>
<reference evidence="17" key="1">
    <citation type="submission" date="2019-01" db="EMBL/GenBank/DDBJ databases">
        <title>Cytophagaceae bacterium strain CAR-16.</title>
        <authorList>
            <person name="Chen W.-M."/>
        </authorList>
    </citation>
    <scope>NUCLEOTIDE SEQUENCE [LARGE SCALE GENOMIC DNA]</scope>
    <source>
        <strain evidence="17">LLJ-11</strain>
    </source>
</reference>
<feature type="domain" description="Peptidase M1 membrane alanine aminopeptidase" evidence="13">
    <location>
        <begin position="319"/>
        <end position="465"/>
    </location>
</feature>
<dbReference type="Gene3D" id="2.60.40.1730">
    <property type="entry name" value="tricorn interacting facor f3 domain"/>
    <property type="match status" value="1"/>
</dbReference>
<dbReference type="GO" id="GO:0016020">
    <property type="term" value="C:membrane"/>
    <property type="evidence" value="ECO:0007669"/>
    <property type="project" value="TreeGrafter"/>
</dbReference>
<dbReference type="SUPFAM" id="SSF55486">
    <property type="entry name" value="Metalloproteases ('zincins'), catalytic domain"/>
    <property type="match status" value="1"/>
</dbReference>
<evidence type="ECO:0000313" key="16">
    <source>
        <dbReference type="EMBL" id="RXR21144.1"/>
    </source>
</evidence>
<dbReference type="GO" id="GO:0042277">
    <property type="term" value="F:peptide binding"/>
    <property type="evidence" value="ECO:0007669"/>
    <property type="project" value="TreeGrafter"/>
</dbReference>
<evidence type="ECO:0000313" key="17">
    <source>
        <dbReference type="Proteomes" id="UP000290283"/>
    </source>
</evidence>
<keyword evidence="12" id="KW-0482">Metalloprotease</keyword>
<dbReference type="Pfam" id="PF01433">
    <property type="entry name" value="Peptidase_M1"/>
    <property type="match status" value="1"/>
</dbReference>
<dbReference type="PANTHER" id="PTHR11533">
    <property type="entry name" value="PROTEASE M1 ZINC METALLOPROTEASE"/>
    <property type="match status" value="1"/>
</dbReference>
<dbReference type="Gene3D" id="1.10.390.10">
    <property type="entry name" value="Neutral Protease Domain 2"/>
    <property type="match status" value="1"/>
</dbReference>
<comment type="similarity">
    <text evidence="3">Belongs to the peptidase M1 family.</text>
</comment>
<dbReference type="Pfam" id="PF17900">
    <property type="entry name" value="Peptidase_M1_N"/>
    <property type="match status" value="1"/>
</dbReference>
<dbReference type="EC" id="3.4.11.2" evidence="4"/>
<comment type="cofactor">
    <cofactor evidence="2">
        <name>Zn(2+)</name>
        <dbReference type="ChEBI" id="CHEBI:29105"/>
    </cofactor>
</comment>
<dbReference type="GO" id="GO:0070006">
    <property type="term" value="F:metalloaminopeptidase activity"/>
    <property type="evidence" value="ECO:0007669"/>
    <property type="project" value="TreeGrafter"/>
</dbReference>
<dbReference type="GO" id="GO:0008270">
    <property type="term" value="F:zinc ion binding"/>
    <property type="evidence" value="ECO:0007669"/>
    <property type="project" value="InterPro"/>
</dbReference>
<accession>A0A4Q1K7B2</accession>
<keyword evidence="6" id="KW-0031">Aminopeptidase</keyword>
<organism evidence="16 17">
    <name type="scientific">Flavobacterium amnicola</name>
    <dbReference type="NCBI Taxonomy" id="2506422"/>
    <lineage>
        <taxon>Bacteria</taxon>
        <taxon>Pseudomonadati</taxon>
        <taxon>Bacteroidota</taxon>
        <taxon>Flavobacteriia</taxon>
        <taxon>Flavobacteriales</taxon>
        <taxon>Flavobacteriaceae</taxon>
        <taxon>Flavobacterium</taxon>
    </lineage>
</organism>
<dbReference type="InterPro" id="IPR026444">
    <property type="entry name" value="Secre_tail"/>
</dbReference>
<dbReference type="InterPro" id="IPR050344">
    <property type="entry name" value="Peptidase_M1_aminopeptidases"/>
</dbReference>
<evidence type="ECO:0000256" key="9">
    <source>
        <dbReference type="ARBA" id="ARBA00022729"/>
    </source>
</evidence>
<proteinExistence type="inferred from homology"/>
<evidence type="ECO:0000256" key="11">
    <source>
        <dbReference type="ARBA" id="ARBA00022833"/>
    </source>
</evidence>
<keyword evidence="17" id="KW-1185">Reference proteome</keyword>
<evidence type="ECO:0000256" key="4">
    <source>
        <dbReference type="ARBA" id="ARBA00012564"/>
    </source>
</evidence>
<dbReference type="InterPro" id="IPR001930">
    <property type="entry name" value="Peptidase_M1"/>
</dbReference>
<keyword evidence="10" id="KW-0378">Hydrolase</keyword>
<sequence length="648" mass="71800">MKKITYIFCLFTSIVFAQDHDHDFEKMVNAEMKSAFKKIDLRVNPNTQNYDVTYSKLEFTVNPAVYNISGVVTTTFKALSDMTTVTFDLTNELTVTSVKKGLTNLSFVQNASEELVITLPATVTTGNSETVEITYNGAPSSGQSAFETSTHGSNVPVLWTLSEPYGARDWWPCKQDLNDKIDSIDIYITAPSANISVSNGLQQSRVINGANATTHYHHSYPIPAYLVAIAVTNYQIHNQQGGLGTTGSPFFPIVNYIYPETALPTMSSLNVTPTIINFYETKIGNYPFRSEKYGHAQFGWGGGMEHTTVSFMGGWSRGLIAHEMAHQWFGDKITCGSWKDIWLNEGITEYMSGCVVEHLDGASSFVSWKTGKINSITSQTTGNLYLYDSQLNDVNRIFSSRLSYDKGSMVTNMLRYMIGDTNFFQGLRNYLNDPLLAYSYAVTPQFQTHMEAVYGASLQEFFDDWVYKEGYPTYAINAFNSGANQATVVINQTQSITNSAQTGYVSYFEMPVPVRLTLSNSTTLDVRLNNTFGGQSFNVALPVGTTVTGITFDPNKDIISRNSTAVMGISEFELSSQVNLFPNPSKDNITIEIPNSISVEKVSFINTLGQKVMIANTNQINVSSLSSGIYQVVIETNEGLAHKKFIKK</sequence>
<evidence type="ECO:0000259" key="13">
    <source>
        <dbReference type="Pfam" id="PF01433"/>
    </source>
</evidence>
<evidence type="ECO:0000256" key="5">
    <source>
        <dbReference type="ARBA" id="ARBA00015611"/>
    </source>
</evidence>
<dbReference type="PANTHER" id="PTHR11533:SF174">
    <property type="entry name" value="PUROMYCIN-SENSITIVE AMINOPEPTIDASE-RELATED"/>
    <property type="match status" value="1"/>
</dbReference>